<feature type="coiled-coil region" evidence="3">
    <location>
        <begin position="26"/>
        <end position="60"/>
    </location>
</feature>
<dbReference type="EMBL" id="JAYMYQ010000010">
    <property type="protein sequence ID" value="KAK7307643.1"/>
    <property type="molecule type" value="Genomic_DNA"/>
</dbReference>
<evidence type="ECO:0000256" key="2">
    <source>
        <dbReference type="ARBA" id="ARBA00023054"/>
    </source>
</evidence>
<dbReference type="AlphaFoldDB" id="A0AAN9JZC6"/>
<sequence length="1082" mass="122550">MDHKTWLWGKKSSQKTILATDKANLTSKENEEVQALQNDKEKLEKDLKRLNDKLAFTLSECNAKDEQIKKQSKIVQEAVAGWEKAEGEILSMKQHLDESIQQQLVYEDRVAHLDGALKECMQQLRFVREEQEQRIHDAVMKASKEFEQARIILEDQLLETGKRLSKSGIENTHLNKSILAKEKLIEDLKTQLAHAEADHNALIIRLESIEKDNASLKYEARVLQKELVIRNEEREFNRRTADASHKQHLQSVKKIAKLESESQRLRLLVRKRLPSPSDLAKMKNEVGMLEQDSLETRRKELNSTGLVVECSVDTSPEATIRRLTTLNEQLCALEEENKTLKESLNRKTSEVQFSRIMLARTASKLLRLESVIESRGHATLEQPGSNFALQDISLTSMSDISSDDKVSCAESWASALISELEHFRSGKQKELLSCKSVGPSDISLMDDFLEMEKLAVVSVEKVPEISHASLEANNEINGFSEIGPNEISSEVIGKEIIPVCDNLSEFSTSNQETCSIDILKGDIPGWFLDLVKMVLEQNRVTQKDLDDIREDIRLALSYLNNPDQCGFDSSKGSGQFDASKPPHFSHHTSWEPLNNSVVDLCGEVNDAEILPTKGTIQQSQRDLNISIGKIIELIEGISMPTEDYDNSDSLYRRGGNIHTHKNQGMPTGYMVRVFQWKTSELSNVLQQFLHVCYDLLNGKVDHEKFATELTTALDWIMNHCFSLQDVSSMRDAIKKQFDWDETQSENEAETVMFTEADKLHRAKEQLLCLPAVTNSDCHDVLAKEMHYDEKEEFRNLNNKVISSGSEKEALELEGRLQSAINQLRESEKIIGSLRLELQTLKESNRILEDQIQNHTFINADINNQLAETELKEANHNVLALEVELESKNQYCEELETRCVELQLQLESTTKEWASNDINHKDEPLQTDREITAASEKLAECQETILNLGKQLKALAAPKDASHFDDVITTQRQTITNATTVPLKDMKVKNRSSLFDHMVADDDAKAKVSKASERSSSPTSILGFKQPLEKILVLNGLKGQDDSASVNSFAIIPAKKSGGRNFWKRLLGRKKKSKKKTQFSFNT</sequence>
<dbReference type="Pfam" id="PF05911">
    <property type="entry name" value="FPP"/>
    <property type="match status" value="1"/>
</dbReference>
<reference evidence="4 5" key="1">
    <citation type="submission" date="2024-01" db="EMBL/GenBank/DDBJ databases">
        <title>The genomes of 5 underutilized Papilionoideae crops provide insights into root nodulation and disease resistanc.</title>
        <authorList>
            <person name="Jiang F."/>
        </authorList>
    </citation>
    <scope>NUCLEOTIDE SEQUENCE [LARGE SCALE GENOMIC DNA]</scope>
    <source>
        <strain evidence="4">LVBAO_FW01</strain>
        <tissue evidence="4">Leaves</tissue>
    </source>
</reference>
<comment type="similarity">
    <text evidence="1">Belongs to the FPP family.</text>
</comment>
<comment type="caution">
    <text evidence="4">The sequence shown here is derived from an EMBL/GenBank/DDBJ whole genome shotgun (WGS) entry which is preliminary data.</text>
</comment>
<evidence type="ECO:0000256" key="3">
    <source>
        <dbReference type="SAM" id="Coils"/>
    </source>
</evidence>
<feature type="coiled-coil region" evidence="3">
    <location>
        <begin position="178"/>
        <end position="226"/>
    </location>
</feature>
<protein>
    <recommendedName>
        <fullName evidence="6">Filament-like plant protein 7</fullName>
    </recommendedName>
</protein>
<name>A0AAN9JZC6_CANGL</name>
<evidence type="ECO:0000313" key="5">
    <source>
        <dbReference type="Proteomes" id="UP001367508"/>
    </source>
</evidence>
<gene>
    <name evidence="4" type="ORF">VNO77_40886</name>
</gene>
<proteinExistence type="inferred from homology"/>
<evidence type="ECO:0008006" key="6">
    <source>
        <dbReference type="Google" id="ProtNLM"/>
    </source>
</evidence>
<organism evidence="4 5">
    <name type="scientific">Canavalia gladiata</name>
    <name type="common">Sword bean</name>
    <name type="synonym">Dolichos gladiatus</name>
    <dbReference type="NCBI Taxonomy" id="3824"/>
    <lineage>
        <taxon>Eukaryota</taxon>
        <taxon>Viridiplantae</taxon>
        <taxon>Streptophyta</taxon>
        <taxon>Embryophyta</taxon>
        <taxon>Tracheophyta</taxon>
        <taxon>Spermatophyta</taxon>
        <taxon>Magnoliopsida</taxon>
        <taxon>eudicotyledons</taxon>
        <taxon>Gunneridae</taxon>
        <taxon>Pentapetalae</taxon>
        <taxon>rosids</taxon>
        <taxon>fabids</taxon>
        <taxon>Fabales</taxon>
        <taxon>Fabaceae</taxon>
        <taxon>Papilionoideae</taxon>
        <taxon>50 kb inversion clade</taxon>
        <taxon>NPAAA clade</taxon>
        <taxon>indigoferoid/millettioid clade</taxon>
        <taxon>Phaseoleae</taxon>
        <taxon>Canavalia</taxon>
    </lineage>
</organism>
<dbReference type="PANTHER" id="PTHR31580:SF31">
    <property type="entry name" value="FILAMENT-LIKE PLANT PROTEIN"/>
    <property type="match status" value="1"/>
</dbReference>
<dbReference type="PANTHER" id="PTHR31580">
    <property type="entry name" value="FILAMENT-LIKE PLANT PROTEIN 4"/>
    <property type="match status" value="1"/>
</dbReference>
<keyword evidence="5" id="KW-1185">Reference proteome</keyword>
<evidence type="ECO:0000256" key="1">
    <source>
        <dbReference type="ARBA" id="ARBA00005921"/>
    </source>
</evidence>
<accession>A0AAN9JZC6</accession>
<dbReference type="InterPro" id="IPR008587">
    <property type="entry name" value="FPP_plant"/>
</dbReference>
<dbReference type="Proteomes" id="UP001367508">
    <property type="component" value="Unassembled WGS sequence"/>
</dbReference>
<evidence type="ECO:0000313" key="4">
    <source>
        <dbReference type="EMBL" id="KAK7307643.1"/>
    </source>
</evidence>
<feature type="coiled-coil region" evidence="3">
    <location>
        <begin position="809"/>
        <end position="911"/>
    </location>
</feature>
<keyword evidence="2 3" id="KW-0175">Coiled coil</keyword>